<comment type="function">
    <text evidence="8">Also involved in hydrogenase metallocenter assembly, probably by participating in the nickel insertion step. This function in hydrogenase biosynthesis requires chaperone activity and the presence of the metal-binding domain, but not PPIase activity.</text>
</comment>
<dbReference type="PANTHER" id="PTHR47861">
    <property type="entry name" value="FKBP-TYPE PEPTIDYL-PROLYL CIS-TRANS ISOMERASE SLYD"/>
    <property type="match status" value="1"/>
</dbReference>
<organism evidence="13 14">
    <name type="scientific">Thermanaerothrix daxensis</name>
    <dbReference type="NCBI Taxonomy" id="869279"/>
    <lineage>
        <taxon>Bacteria</taxon>
        <taxon>Bacillati</taxon>
        <taxon>Chloroflexota</taxon>
        <taxon>Anaerolineae</taxon>
        <taxon>Anaerolineales</taxon>
        <taxon>Anaerolineaceae</taxon>
        <taxon>Thermanaerothrix</taxon>
    </lineage>
</organism>
<keyword evidence="4" id="KW-0963">Cytoplasm</keyword>
<evidence type="ECO:0000256" key="11">
    <source>
        <dbReference type="SAM" id="MobiDB-lite"/>
    </source>
</evidence>
<dbReference type="AlphaFoldDB" id="A0A0P6YK89"/>
<name>A0A0P6YK89_9CHLR</name>
<dbReference type="GO" id="GO:0005737">
    <property type="term" value="C:cytoplasm"/>
    <property type="evidence" value="ECO:0007669"/>
    <property type="project" value="UniProtKB-SubCell"/>
</dbReference>
<dbReference type="RefSeq" id="WP_054522418.1">
    <property type="nucleotide sequence ID" value="NZ_LGKO01000005.1"/>
</dbReference>
<dbReference type="GO" id="GO:0042026">
    <property type="term" value="P:protein refolding"/>
    <property type="evidence" value="ECO:0007669"/>
    <property type="project" value="UniProtKB-ARBA"/>
</dbReference>
<dbReference type="SUPFAM" id="SSF54534">
    <property type="entry name" value="FKBP-like"/>
    <property type="match status" value="1"/>
</dbReference>
<accession>A0A0P6YK89</accession>
<dbReference type="EC" id="5.2.1.8" evidence="10"/>
<dbReference type="OrthoDB" id="280278at2"/>
<reference evidence="13 14" key="1">
    <citation type="submission" date="2015-07" db="EMBL/GenBank/DDBJ databases">
        <title>Whole genome sequence of Thermanaerothrix daxensis DSM 23592.</title>
        <authorList>
            <person name="Hemp J."/>
            <person name="Ward L.M."/>
            <person name="Pace L.A."/>
            <person name="Fischer W.W."/>
        </authorList>
    </citation>
    <scope>NUCLEOTIDE SEQUENCE [LARGE SCALE GENOMIC DNA]</scope>
    <source>
        <strain evidence="13 14">GNS-1</strain>
    </source>
</reference>
<dbReference type="PROSITE" id="PS50059">
    <property type="entry name" value="FKBP_PPIASE"/>
    <property type="match status" value="1"/>
</dbReference>
<dbReference type="InterPro" id="IPR046357">
    <property type="entry name" value="PPIase_dom_sf"/>
</dbReference>
<keyword evidence="7 9" id="KW-0413">Isomerase</keyword>
<dbReference type="PANTHER" id="PTHR47861:SF3">
    <property type="entry name" value="FKBP-TYPE PEPTIDYL-PROLYL CIS-TRANS ISOMERASE SLYD"/>
    <property type="match status" value="1"/>
</dbReference>
<comment type="catalytic activity">
    <reaction evidence="1 9 10">
        <text>[protein]-peptidylproline (omega=180) = [protein]-peptidylproline (omega=0)</text>
        <dbReference type="Rhea" id="RHEA:16237"/>
        <dbReference type="Rhea" id="RHEA-COMP:10747"/>
        <dbReference type="Rhea" id="RHEA-COMP:10748"/>
        <dbReference type="ChEBI" id="CHEBI:83833"/>
        <dbReference type="ChEBI" id="CHEBI:83834"/>
        <dbReference type="EC" id="5.2.1.8"/>
    </reaction>
</comment>
<dbReference type="Pfam" id="PF00254">
    <property type="entry name" value="FKBP_C"/>
    <property type="match status" value="1"/>
</dbReference>
<evidence type="ECO:0000256" key="2">
    <source>
        <dbReference type="ARBA" id="ARBA00004496"/>
    </source>
</evidence>
<evidence type="ECO:0000256" key="6">
    <source>
        <dbReference type="ARBA" id="ARBA00023186"/>
    </source>
</evidence>
<evidence type="ECO:0000256" key="9">
    <source>
        <dbReference type="PROSITE-ProRule" id="PRU00277"/>
    </source>
</evidence>
<evidence type="ECO:0000256" key="7">
    <source>
        <dbReference type="ARBA" id="ARBA00023235"/>
    </source>
</evidence>
<proteinExistence type="inferred from homology"/>
<dbReference type="GO" id="GO:0003755">
    <property type="term" value="F:peptidyl-prolyl cis-trans isomerase activity"/>
    <property type="evidence" value="ECO:0007669"/>
    <property type="project" value="UniProtKB-UniRule"/>
</dbReference>
<evidence type="ECO:0000256" key="8">
    <source>
        <dbReference type="ARBA" id="ARBA00037071"/>
    </source>
</evidence>
<feature type="compositionally biased region" description="Acidic residues" evidence="11">
    <location>
        <begin position="163"/>
        <end position="177"/>
    </location>
</feature>
<feature type="domain" description="PPIase FKBP-type" evidence="12">
    <location>
        <begin position="11"/>
        <end position="106"/>
    </location>
</feature>
<evidence type="ECO:0000256" key="10">
    <source>
        <dbReference type="RuleBase" id="RU003915"/>
    </source>
</evidence>
<keyword evidence="14" id="KW-1185">Reference proteome</keyword>
<comment type="caution">
    <text evidence="13">The sequence shown here is derived from an EMBL/GenBank/DDBJ whole genome shotgun (WGS) entry which is preliminary data.</text>
</comment>
<dbReference type="STRING" id="869279.SE15_12475"/>
<evidence type="ECO:0000256" key="1">
    <source>
        <dbReference type="ARBA" id="ARBA00000971"/>
    </source>
</evidence>
<keyword evidence="5 9" id="KW-0697">Rotamase</keyword>
<dbReference type="Proteomes" id="UP000050544">
    <property type="component" value="Unassembled WGS sequence"/>
</dbReference>
<dbReference type="InterPro" id="IPR001179">
    <property type="entry name" value="PPIase_FKBP_dom"/>
</dbReference>
<evidence type="ECO:0000259" key="12">
    <source>
        <dbReference type="PROSITE" id="PS50059"/>
    </source>
</evidence>
<evidence type="ECO:0000313" key="13">
    <source>
        <dbReference type="EMBL" id="KPL82855.1"/>
    </source>
</evidence>
<sequence length="177" mass="19565">MNPSAKPTQIADDVVVSLAYTLSVNGTVVDSSDESNPVVFLQGYGNIIPGLERELYGLHVGDEKHIVVQPRDGYGEIDPDAVMRIPKEEFPPQIPLVTGVELEVRDMEGNILHATIVGVDDEAVTLDFNHPLAGQELVFDVKVVDLRQATEEELRHGHVHEEGMEEEEEFLPGDEEE</sequence>
<gene>
    <name evidence="13" type="ORF">SE15_12475</name>
</gene>
<protein>
    <recommendedName>
        <fullName evidence="10">Peptidyl-prolyl cis-trans isomerase</fullName>
        <ecNumber evidence="10">5.2.1.8</ecNumber>
    </recommendedName>
</protein>
<evidence type="ECO:0000256" key="4">
    <source>
        <dbReference type="ARBA" id="ARBA00022490"/>
    </source>
</evidence>
<comment type="subcellular location">
    <subcellularLocation>
        <location evidence="2">Cytoplasm</location>
    </subcellularLocation>
</comment>
<evidence type="ECO:0000256" key="5">
    <source>
        <dbReference type="ARBA" id="ARBA00023110"/>
    </source>
</evidence>
<evidence type="ECO:0000256" key="3">
    <source>
        <dbReference type="ARBA" id="ARBA00006577"/>
    </source>
</evidence>
<feature type="region of interest" description="Disordered" evidence="11">
    <location>
        <begin position="157"/>
        <end position="177"/>
    </location>
</feature>
<comment type="similarity">
    <text evidence="3 10">Belongs to the FKBP-type PPIase family.</text>
</comment>
<keyword evidence="6" id="KW-0143">Chaperone</keyword>
<evidence type="ECO:0000313" key="14">
    <source>
        <dbReference type="Proteomes" id="UP000050544"/>
    </source>
</evidence>
<dbReference type="Gene3D" id="3.10.50.40">
    <property type="match status" value="1"/>
</dbReference>
<dbReference type="EMBL" id="LGKO01000005">
    <property type="protein sequence ID" value="KPL82855.1"/>
    <property type="molecule type" value="Genomic_DNA"/>
</dbReference>